<keyword evidence="3 6" id="KW-0103">Bromodomain</keyword>
<dbReference type="CDD" id="cd22927">
    <property type="entry name" value="HFD_SPT7"/>
    <property type="match status" value="1"/>
</dbReference>
<evidence type="ECO:0000256" key="5">
    <source>
        <dbReference type="ARBA" id="ARBA00023242"/>
    </source>
</evidence>
<dbReference type="InterPro" id="IPR009072">
    <property type="entry name" value="Histone-fold"/>
</dbReference>
<dbReference type="OrthoDB" id="21449at2759"/>
<feature type="compositionally biased region" description="Acidic residues" evidence="7">
    <location>
        <begin position="840"/>
        <end position="864"/>
    </location>
</feature>
<keyword evidence="2" id="KW-0805">Transcription regulation</keyword>
<dbReference type="InterPro" id="IPR037782">
    <property type="entry name" value="Spt7"/>
</dbReference>
<evidence type="ECO:0000256" key="3">
    <source>
        <dbReference type="ARBA" id="ARBA00023117"/>
    </source>
</evidence>
<feature type="region of interest" description="Disordered" evidence="7">
    <location>
        <begin position="15"/>
        <end position="59"/>
    </location>
</feature>
<dbReference type="STRING" id="1314771.A0A197JJH8"/>
<feature type="compositionally biased region" description="Basic and acidic residues" evidence="7">
    <location>
        <begin position="167"/>
        <end position="177"/>
    </location>
</feature>
<name>A0A197JJH8_9FUNG</name>
<evidence type="ECO:0000259" key="8">
    <source>
        <dbReference type="PROSITE" id="PS50014"/>
    </source>
</evidence>
<feature type="region of interest" description="Disordered" evidence="7">
    <location>
        <begin position="349"/>
        <end position="382"/>
    </location>
</feature>
<dbReference type="InterPro" id="IPR018359">
    <property type="entry name" value="Bromodomain_CS"/>
</dbReference>
<feature type="compositionally biased region" description="Low complexity" evidence="7">
    <location>
        <begin position="654"/>
        <end position="663"/>
    </location>
</feature>
<dbReference type="CDD" id="cd05510">
    <property type="entry name" value="Bromo_SPT7_like"/>
    <property type="match status" value="1"/>
</dbReference>
<feature type="region of interest" description="Disordered" evidence="7">
    <location>
        <begin position="821"/>
        <end position="870"/>
    </location>
</feature>
<dbReference type="Proteomes" id="UP000078512">
    <property type="component" value="Unassembled WGS sequence"/>
</dbReference>
<dbReference type="SUPFAM" id="SSF47370">
    <property type="entry name" value="Bromodomain"/>
    <property type="match status" value="1"/>
</dbReference>
<sequence length="1354" mass="150702">MSLFSSEPLEADPDAALLASPMSVSNHDTDYTGIEEPMDTSYDSLFGGPESSAPSSEQQERLLRILNDPSSNSQVRLTFNVAHEMNSRKLWRFYLSEDEHAIFETALTSIDTWRSFISLDEGFSDQYDDIKRQQQSQERQEPLPVIVESVPIPDISTDDLNNSTHSELPDRSPDHIKQEVLDPDQGYFGLGTTTIKREGSLSVRNSPSVSTPPIITPNGQLRTPHTPRIEGSPSVKTPRGSPAPNGPTKSDATTNPAHTPSSTEVMPPPSIPTTAFRSRVMVFEQLLPALYPSHGGCCHPTVDISELKDKDISQNAKTPQASAMAIDDGPLARKRILDEDEDYDADMEAAPKQIKDSPAPPNKIAARSSKDDESKPALSPENAPLRLPIHHIYYTLEYDMDAMIEQQQLEEADKNIQEEQENQPGNSLVTDNMLTQLGAGSVSMKYLLGAIESNRAATGLTDRELRTLLSDVRPNRSKWANEDRVGQEELYEGCERILTELRNYTEHSLPFLNKVNKREAPDYFQVIKTPMDLGTVLKKLKSFAYQSKQQFADDLYLIYQNCMTYNSDPASPYRKHAIAMKKKTQQLLETVQDVTIRDRAEVEAEAEESDEETESQTGRPNEAAKGLGRKEQKSSKTVHGVNGEPSTSKSHATQRGAAAGQRGSETPKITMDVDSAANATPTRETSREPSTMDSIETPLLQGGSFGPGRAGTPNGLSLHSPARHRMMRASVPVEIDLEQEEKDIAAELRASRGDILFQEWKEKTKKVRAKICSTRESQQSLPFEDRFALKRTPWEMKKSNDIDHAHDNVFDSLTLRRRKKKKKKTGFRGRATPAAAAEGESSDSYEDVYGESESDEEEEDEEDFARDLFAPPKIKEEDLDKKKTKKVIEVFLPEYAVRSGLPEVPGRGHERLDDPELARKLFDESEISALEEKQPSFSLYPSAVAAPGHLAAGIDRNVEELRKIRHVYSKIFAAKSLHPDLAALEEPPEPAPIPPHEGPLPPLVMNDATGRAMVSQVASKLLAHAGFQGAQASALAVMTDITVEFFLNLGRTLRGYTDLYNKGMTAEEILLHTLHENGVSGVGDLEGYIREDVERYGNKLQDIHRKLETSYTDVVNTTLNEGHNVDADFEFQEDDDAFTSGNFIGGGTDDLGEDFFGFRELGIDREFGVGKLTIPSRVWFGGHKDGDPGSSYGMGGFRGSVGIVPGKDTKPEVPYPPPPPFVPMTDPTATIGLLHNFFKKRMEDLGALKEDEFMPVSRRVAMRPKIPPTGKIVSSMKKRANKPGELSALAEAKKRKRKKEKDAQEAERAERKRQKQDAKDKKLMEKLEKKKMKEETKIKEKLSKPTKKDFSFDC</sequence>
<dbReference type="InterPro" id="IPR001487">
    <property type="entry name" value="Bromodomain"/>
</dbReference>
<keyword evidence="4" id="KW-0804">Transcription</keyword>
<feature type="domain" description="Bromo" evidence="8">
    <location>
        <begin position="503"/>
        <end position="573"/>
    </location>
</feature>
<dbReference type="GO" id="GO:0000124">
    <property type="term" value="C:SAGA complex"/>
    <property type="evidence" value="ECO:0007669"/>
    <property type="project" value="InterPro"/>
</dbReference>
<feature type="region of interest" description="Disordered" evidence="7">
    <location>
        <begin position="601"/>
        <end position="722"/>
    </location>
</feature>
<dbReference type="PROSITE" id="PS00633">
    <property type="entry name" value="BROMODOMAIN_1"/>
    <property type="match status" value="1"/>
</dbReference>
<feature type="compositionally biased region" description="Basic and acidic residues" evidence="7">
    <location>
        <begin position="1300"/>
        <end position="1354"/>
    </location>
</feature>
<keyword evidence="10" id="KW-1185">Reference proteome</keyword>
<comment type="subcellular location">
    <subcellularLocation>
        <location evidence="1">Nucleus</location>
    </subcellularLocation>
</comment>
<evidence type="ECO:0000256" key="1">
    <source>
        <dbReference type="ARBA" id="ARBA00004123"/>
    </source>
</evidence>
<dbReference type="SMART" id="SM00576">
    <property type="entry name" value="BTP"/>
    <property type="match status" value="1"/>
</dbReference>
<dbReference type="EMBL" id="KV442090">
    <property type="protein sequence ID" value="OAQ24661.1"/>
    <property type="molecule type" value="Genomic_DNA"/>
</dbReference>
<keyword evidence="5" id="KW-0539">Nucleus</keyword>
<feature type="compositionally biased region" description="Acidic residues" evidence="7">
    <location>
        <begin position="603"/>
        <end position="614"/>
    </location>
</feature>
<proteinExistence type="predicted"/>
<dbReference type="Pfam" id="PF07524">
    <property type="entry name" value="Bromo_TP"/>
    <property type="match status" value="1"/>
</dbReference>
<reference evidence="9 10" key="1">
    <citation type="submission" date="2016-05" db="EMBL/GenBank/DDBJ databases">
        <title>Genome sequencing reveals origins of a unique bacterial endosymbiosis in the earliest lineages of terrestrial Fungi.</title>
        <authorList>
            <consortium name="DOE Joint Genome Institute"/>
            <person name="Uehling J."/>
            <person name="Gryganskyi A."/>
            <person name="Hameed K."/>
            <person name="Tschaplinski T."/>
            <person name="Misztal P."/>
            <person name="Wu S."/>
            <person name="Desiro A."/>
            <person name="Vande Pol N."/>
            <person name="Du Z.-Y."/>
            <person name="Zienkiewicz A."/>
            <person name="Zienkiewicz K."/>
            <person name="Morin E."/>
            <person name="Tisserant E."/>
            <person name="Splivallo R."/>
            <person name="Hainaut M."/>
            <person name="Henrissat B."/>
            <person name="Ohm R."/>
            <person name="Kuo A."/>
            <person name="Yan J."/>
            <person name="Lipzen A."/>
            <person name="Nolan M."/>
            <person name="Labutti K."/>
            <person name="Barry K."/>
            <person name="Goldstein A."/>
            <person name="Labbe J."/>
            <person name="Schadt C."/>
            <person name="Tuskan G."/>
            <person name="Grigoriev I."/>
            <person name="Martin F."/>
            <person name="Vilgalys R."/>
            <person name="Bonito G."/>
        </authorList>
    </citation>
    <scope>NUCLEOTIDE SEQUENCE [LARGE SCALE GENOMIC DNA]</scope>
    <source>
        <strain evidence="9 10">AG-77</strain>
    </source>
</reference>
<evidence type="ECO:0000313" key="9">
    <source>
        <dbReference type="EMBL" id="OAQ24661.1"/>
    </source>
</evidence>
<dbReference type="Gene3D" id="1.20.920.10">
    <property type="entry name" value="Bromodomain-like"/>
    <property type="match status" value="1"/>
</dbReference>
<dbReference type="PROSITE" id="PS50014">
    <property type="entry name" value="BROMODOMAIN_2"/>
    <property type="match status" value="1"/>
</dbReference>
<feature type="region of interest" description="Disordered" evidence="7">
    <location>
        <begin position="151"/>
        <end position="177"/>
    </location>
</feature>
<dbReference type="GO" id="GO:0005634">
    <property type="term" value="C:nucleus"/>
    <property type="evidence" value="ECO:0007669"/>
    <property type="project" value="UniProtKB-SubCell"/>
</dbReference>
<dbReference type="PANTHER" id="PTHR47343:SF1">
    <property type="entry name" value="TRANSCRIPTIONAL ACTIVATOR SPT7"/>
    <property type="match status" value="1"/>
</dbReference>
<dbReference type="Pfam" id="PF00439">
    <property type="entry name" value="Bromodomain"/>
    <property type="match status" value="1"/>
</dbReference>
<evidence type="ECO:0000313" key="10">
    <source>
        <dbReference type="Proteomes" id="UP000078512"/>
    </source>
</evidence>
<organism evidence="9 10">
    <name type="scientific">Linnemannia elongata AG-77</name>
    <dbReference type="NCBI Taxonomy" id="1314771"/>
    <lineage>
        <taxon>Eukaryota</taxon>
        <taxon>Fungi</taxon>
        <taxon>Fungi incertae sedis</taxon>
        <taxon>Mucoromycota</taxon>
        <taxon>Mortierellomycotina</taxon>
        <taxon>Mortierellomycetes</taxon>
        <taxon>Mortierellales</taxon>
        <taxon>Mortierellaceae</taxon>
        <taxon>Linnemannia</taxon>
    </lineage>
</organism>
<dbReference type="GO" id="GO:0006325">
    <property type="term" value="P:chromatin organization"/>
    <property type="evidence" value="ECO:0007669"/>
    <property type="project" value="UniProtKB-ARBA"/>
</dbReference>
<dbReference type="GO" id="GO:0046695">
    <property type="term" value="C:SLIK (SAGA-like) complex"/>
    <property type="evidence" value="ECO:0007669"/>
    <property type="project" value="InterPro"/>
</dbReference>
<dbReference type="SMART" id="SM00297">
    <property type="entry name" value="BROMO"/>
    <property type="match status" value="1"/>
</dbReference>
<dbReference type="GO" id="GO:0005198">
    <property type="term" value="F:structural molecule activity"/>
    <property type="evidence" value="ECO:0007669"/>
    <property type="project" value="TreeGrafter"/>
</dbReference>
<feature type="compositionally biased region" description="Low complexity" evidence="7">
    <location>
        <begin position="206"/>
        <end position="217"/>
    </location>
</feature>
<dbReference type="GO" id="GO:0046982">
    <property type="term" value="F:protein heterodimerization activity"/>
    <property type="evidence" value="ECO:0007669"/>
    <property type="project" value="InterPro"/>
</dbReference>
<dbReference type="Gene3D" id="1.10.20.10">
    <property type="entry name" value="Histone, subunit A"/>
    <property type="match status" value="1"/>
</dbReference>
<accession>A0A197JJH8</accession>
<evidence type="ECO:0000256" key="6">
    <source>
        <dbReference type="PROSITE-ProRule" id="PRU00035"/>
    </source>
</evidence>
<feature type="compositionally biased region" description="Polar residues" evidence="7">
    <location>
        <begin position="677"/>
        <end position="694"/>
    </location>
</feature>
<feature type="region of interest" description="Disordered" evidence="7">
    <location>
        <begin position="198"/>
        <end position="272"/>
    </location>
</feature>
<feature type="compositionally biased region" description="Polar residues" evidence="7">
    <location>
        <begin position="247"/>
        <end position="264"/>
    </location>
</feature>
<evidence type="ECO:0000256" key="4">
    <source>
        <dbReference type="ARBA" id="ARBA00023163"/>
    </source>
</evidence>
<dbReference type="PRINTS" id="PR00503">
    <property type="entry name" value="BROMODOMAIN"/>
</dbReference>
<dbReference type="InterPro" id="IPR006565">
    <property type="entry name" value="BTP"/>
</dbReference>
<dbReference type="InterPro" id="IPR036427">
    <property type="entry name" value="Bromodomain-like_sf"/>
</dbReference>
<feature type="region of interest" description="Disordered" evidence="7">
    <location>
        <begin position="1290"/>
        <end position="1354"/>
    </location>
</feature>
<feature type="compositionally biased region" description="Polar residues" evidence="7">
    <location>
        <begin position="644"/>
        <end position="653"/>
    </location>
</feature>
<gene>
    <name evidence="9" type="ORF">K457DRAFT_826527</name>
</gene>
<evidence type="ECO:0000256" key="7">
    <source>
        <dbReference type="SAM" id="MobiDB-lite"/>
    </source>
</evidence>
<dbReference type="GO" id="GO:0006357">
    <property type="term" value="P:regulation of transcription by RNA polymerase II"/>
    <property type="evidence" value="ECO:0007669"/>
    <property type="project" value="TreeGrafter"/>
</dbReference>
<protein>
    <recommendedName>
        <fullName evidence="8">Bromo domain-containing protein</fullName>
    </recommendedName>
</protein>
<dbReference type="PANTHER" id="PTHR47343">
    <property type="entry name" value="TRANSCRIPTIONAL ACTIVATOR SPT7"/>
    <property type="match status" value="1"/>
</dbReference>
<evidence type="ECO:0000256" key="2">
    <source>
        <dbReference type="ARBA" id="ARBA00023015"/>
    </source>
</evidence>